<dbReference type="eggNOG" id="arCOG01144">
    <property type="taxonomic scope" value="Archaea"/>
</dbReference>
<dbReference type="EMBL" id="ALJD01000003">
    <property type="protein sequence ID" value="EJN60536.1"/>
    <property type="molecule type" value="Genomic_DNA"/>
</dbReference>
<accession>J3JGZ5</accession>
<keyword evidence="2" id="KW-0812">Transmembrane</keyword>
<dbReference type="AlphaFoldDB" id="J3JGZ5"/>
<protein>
    <submittedName>
        <fullName evidence="3">Uncharacterized protein</fullName>
    </submittedName>
</protein>
<proteinExistence type="predicted"/>
<feature type="region of interest" description="Disordered" evidence="1">
    <location>
        <begin position="237"/>
        <end position="268"/>
    </location>
</feature>
<reference evidence="3 4" key="1">
    <citation type="journal article" date="2012" name="J. Bacteriol.">
        <title>Draft Genome Sequence of the Extremely Halophilic Archaeon Halogranum salarium B-1T.</title>
        <authorList>
            <person name="Kim K.K."/>
            <person name="Lee K.C."/>
            <person name="Lee J.S."/>
        </authorList>
    </citation>
    <scope>NUCLEOTIDE SEQUENCE [LARGE SCALE GENOMIC DNA]</scope>
    <source>
        <strain evidence="3 4">B-1</strain>
    </source>
</reference>
<name>J3JGZ5_9EURY</name>
<comment type="caution">
    <text evidence="3">The sequence shown here is derived from an EMBL/GenBank/DDBJ whole genome shotgun (WGS) entry which is preliminary data.</text>
</comment>
<feature type="transmembrane region" description="Helical" evidence="2">
    <location>
        <begin position="287"/>
        <end position="309"/>
    </location>
</feature>
<evidence type="ECO:0000313" key="4">
    <source>
        <dbReference type="Proteomes" id="UP000007813"/>
    </source>
</evidence>
<keyword evidence="2" id="KW-0472">Membrane</keyword>
<gene>
    <name evidence="3" type="ORF">HSB1_11390</name>
</gene>
<organism evidence="3 4">
    <name type="scientific">Halogranum salarium B-1</name>
    <dbReference type="NCBI Taxonomy" id="1210908"/>
    <lineage>
        <taxon>Archaea</taxon>
        <taxon>Methanobacteriati</taxon>
        <taxon>Methanobacteriota</taxon>
        <taxon>Stenosarchaea group</taxon>
        <taxon>Halobacteria</taxon>
        <taxon>Halobacteriales</taxon>
        <taxon>Haloferacaceae</taxon>
    </lineage>
</organism>
<evidence type="ECO:0000313" key="3">
    <source>
        <dbReference type="EMBL" id="EJN60536.1"/>
    </source>
</evidence>
<sequence length="318" mass="33510">MAGRCMMRSTTRVAGIVFVVLTLTTLTLGVAVANNGTVLVGDSVETENRTVTHNGTAYTVSAVGRVNSGDPLTVRATSPSNVNYVHLYDRNGSLVVERHAEVNESVTFETTGIAPGEYLVATHDPDGTFHAVQPVVVTGYDTSLTTSPMETSEDQRQFTVNVTETAQTPPIERVEVVVRSDANETTRVPTSVSTEGTYTGTADLEPGEYQAYAEVTAGGEVVGLSNATTVTVAAQNETTQANESTQSTQASETTQTTTAPNASAGAAVRDSVESRLSELVGSRVANLLSGPLFVVVLLVGVLVLSTVVYQTAYSLRRR</sequence>
<feature type="compositionally biased region" description="Low complexity" evidence="1">
    <location>
        <begin position="243"/>
        <end position="259"/>
    </location>
</feature>
<evidence type="ECO:0000256" key="1">
    <source>
        <dbReference type="SAM" id="MobiDB-lite"/>
    </source>
</evidence>
<evidence type="ECO:0000256" key="2">
    <source>
        <dbReference type="SAM" id="Phobius"/>
    </source>
</evidence>
<keyword evidence="2" id="KW-1133">Transmembrane helix</keyword>
<dbReference type="Proteomes" id="UP000007813">
    <property type="component" value="Unassembled WGS sequence"/>
</dbReference>